<dbReference type="AlphaFoldDB" id="A0A364Y0K3"/>
<organism evidence="2 3">
    <name type="scientific">Pseudochryseolinea flava</name>
    <dbReference type="NCBI Taxonomy" id="2059302"/>
    <lineage>
        <taxon>Bacteria</taxon>
        <taxon>Pseudomonadati</taxon>
        <taxon>Bacteroidota</taxon>
        <taxon>Cytophagia</taxon>
        <taxon>Cytophagales</taxon>
        <taxon>Fulvivirgaceae</taxon>
        <taxon>Pseudochryseolinea</taxon>
    </lineage>
</organism>
<reference evidence="2 3" key="1">
    <citation type="submission" date="2018-06" db="EMBL/GenBank/DDBJ databases">
        <title>Chryseolinea flavus sp. nov., a member of the phylum Bacteroidetes isolated from soil.</title>
        <authorList>
            <person name="Li Y."/>
            <person name="Wang J."/>
        </authorList>
    </citation>
    <scope>NUCLEOTIDE SEQUENCE [LARGE SCALE GENOMIC DNA]</scope>
    <source>
        <strain evidence="2 3">SDU1-6</strain>
    </source>
</reference>
<proteinExistence type="predicted"/>
<comment type="caution">
    <text evidence="2">The sequence shown here is derived from an EMBL/GenBank/DDBJ whole genome shotgun (WGS) entry which is preliminary data.</text>
</comment>
<keyword evidence="3" id="KW-1185">Reference proteome</keyword>
<dbReference type="EMBL" id="QMFY01000008">
    <property type="protein sequence ID" value="RAW00128.1"/>
    <property type="molecule type" value="Genomic_DNA"/>
</dbReference>
<dbReference type="RefSeq" id="WP_112747966.1">
    <property type="nucleotide sequence ID" value="NZ_QMFY01000008.1"/>
</dbReference>
<keyword evidence="1" id="KW-1133">Transmembrane helix</keyword>
<evidence type="ECO:0000313" key="2">
    <source>
        <dbReference type="EMBL" id="RAW00128.1"/>
    </source>
</evidence>
<evidence type="ECO:0000313" key="3">
    <source>
        <dbReference type="Proteomes" id="UP000251889"/>
    </source>
</evidence>
<accession>A0A364Y0K3</accession>
<sequence>MMHNPIAHWSPSFRKTVLLYFGGLNLGTIWVMISISQVLQPHSIIDFELAGTFHRAQQILSTWQENNAMNALFFLLGFDYFFIITYSVGLWFACLHVASKYHGKFQVFLVVLAWLQPLAGLLDAVENGALYHLASGSTDQMLPAVAKFTAIPKFVIALAGVIFWIGCSFISSAKKN</sequence>
<dbReference type="Proteomes" id="UP000251889">
    <property type="component" value="Unassembled WGS sequence"/>
</dbReference>
<feature type="transmembrane region" description="Helical" evidence="1">
    <location>
        <begin position="71"/>
        <end position="95"/>
    </location>
</feature>
<gene>
    <name evidence="2" type="ORF">DQQ10_16400</name>
</gene>
<evidence type="ECO:0000256" key="1">
    <source>
        <dbReference type="SAM" id="Phobius"/>
    </source>
</evidence>
<feature type="transmembrane region" description="Helical" evidence="1">
    <location>
        <begin position="145"/>
        <end position="170"/>
    </location>
</feature>
<name>A0A364Y0K3_9BACT</name>
<protein>
    <recommendedName>
        <fullName evidence="4">DUF4386 domain-containing protein</fullName>
    </recommendedName>
</protein>
<dbReference type="OrthoDB" id="661748at2"/>
<keyword evidence="1" id="KW-0472">Membrane</keyword>
<feature type="transmembrane region" description="Helical" evidence="1">
    <location>
        <begin position="17"/>
        <end position="39"/>
    </location>
</feature>
<keyword evidence="1" id="KW-0812">Transmembrane</keyword>
<feature type="transmembrane region" description="Helical" evidence="1">
    <location>
        <begin position="107"/>
        <end position="125"/>
    </location>
</feature>
<evidence type="ECO:0008006" key="4">
    <source>
        <dbReference type="Google" id="ProtNLM"/>
    </source>
</evidence>